<dbReference type="InterPro" id="IPR013783">
    <property type="entry name" value="Ig-like_fold"/>
</dbReference>
<evidence type="ECO:0000256" key="6">
    <source>
        <dbReference type="SAM" id="MobiDB-lite"/>
    </source>
</evidence>
<dbReference type="InterPro" id="IPR016763">
    <property type="entry name" value="VAP"/>
</dbReference>
<dbReference type="Proteomes" id="UP001642540">
    <property type="component" value="Unassembled WGS sequence"/>
</dbReference>
<dbReference type="InterPro" id="IPR008962">
    <property type="entry name" value="PapD-like_sf"/>
</dbReference>
<keyword evidence="5 7" id="KW-0472">Membrane</keyword>
<dbReference type="PROSITE" id="PS50202">
    <property type="entry name" value="MSP"/>
    <property type="match status" value="1"/>
</dbReference>
<feature type="transmembrane region" description="Helical" evidence="7">
    <location>
        <begin position="241"/>
        <end position="261"/>
    </location>
</feature>
<gene>
    <name evidence="9" type="ORF">ODALV1_LOCUS9643</name>
</gene>
<evidence type="ECO:0000256" key="4">
    <source>
        <dbReference type="ARBA" id="ARBA00022989"/>
    </source>
</evidence>
<dbReference type="Gene3D" id="2.60.40.10">
    <property type="entry name" value="Immunoglobulins"/>
    <property type="match status" value="1"/>
</dbReference>
<comment type="caution">
    <text evidence="9">The sequence shown here is derived from an EMBL/GenBank/DDBJ whole genome shotgun (WGS) entry which is preliminary data.</text>
</comment>
<dbReference type="PANTHER" id="PTHR10809">
    <property type="entry name" value="VESICLE-ASSOCIATED MEMBRANE PROTEIN-ASSOCIATED PROTEIN"/>
    <property type="match status" value="1"/>
</dbReference>
<sequence length="262" mass="28637">MPEQILKIEPEHELKFKGPFTVPTTSLLKLANPSDKRVCFKIKTTAPKRYCVRPNAGILEPGQSISIAVVFQPCELDSAANKHKFMVQSLYAPDGEVNMDAMWKDVDGTKLMDTKLRCAFELPMDAASQNDLNAVQEEKISRSKQDEVTVSKSHKGDGGVDPNATAFHFAVSSPHASFGSEDNRGTGDASGKVQQEALQLKNENTQLRDELDRLRKQLKQREAGGSIMQMGTNASPPAVPMLYIVLALVAALVGLILGKFIV</sequence>
<dbReference type="InterPro" id="IPR000535">
    <property type="entry name" value="MSP_dom"/>
</dbReference>
<dbReference type="EMBL" id="CAXLJM020000028">
    <property type="protein sequence ID" value="CAL8097435.1"/>
    <property type="molecule type" value="Genomic_DNA"/>
</dbReference>
<dbReference type="SUPFAM" id="SSF49354">
    <property type="entry name" value="PapD-like"/>
    <property type="match status" value="1"/>
</dbReference>
<comment type="similarity">
    <text evidence="2">Belongs to the VAMP-associated protein (VAP) (TC 9.B.17) family.</text>
</comment>
<dbReference type="PIRSF" id="PIRSF019693">
    <property type="entry name" value="VAMP-associated"/>
    <property type="match status" value="1"/>
</dbReference>
<feature type="region of interest" description="Disordered" evidence="6">
    <location>
        <begin position="137"/>
        <end position="160"/>
    </location>
</feature>
<dbReference type="Pfam" id="PF00635">
    <property type="entry name" value="Motile_Sperm"/>
    <property type="match status" value="1"/>
</dbReference>
<evidence type="ECO:0000313" key="9">
    <source>
        <dbReference type="EMBL" id="CAL8097435.1"/>
    </source>
</evidence>
<proteinExistence type="inferred from homology"/>
<evidence type="ECO:0000256" key="2">
    <source>
        <dbReference type="ARBA" id="ARBA00008932"/>
    </source>
</evidence>
<reference evidence="9 10" key="1">
    <citation type="submission" date="2024-08" db="EMBL/GenBank/DDBJ databases">
        <authorList>
            <person name="Cucini C."/>
            <person name="Frati F."/>
        </authorList>
    </citation>
    <scope>NUCLEOTIDE SEQUENCE [LARGE SCALE GENOMIC DNA]</scope>
</reference>
<comment type="subcellular location">
    <subcellularLocation>
        <location evidence="1">Membrane</location>
        <topology evidence="1">Single-pass type IV membrane protein</topology>
    </subcellularLocation>
</comment>
<keyword evidence="10" id="KW-1185">Reference proteome</keyword>
<evidence type="ECO:0000313" key="10">
    <source>
        <dbReference type="Proteomes" id="UP001642540"/>
    </source>
</evidence>
<accession>A0ABP1QID2</accession>
<organism evidence="9 10">
    <name type="scientific">Orchesella dallaii</name>
    <dbReference type="NCBI Taxonomy" id="48710"/>
    <lineage>
        <taxon>Eukaryota</taxon>
        <taxon>Metazoa</taxon>
        <taxon>Ecdysozoa</taxon>
        <taxon>Arthropoda</taxon>
        <taxon>Hexapoda</taxon>
        <taxon>Collembola</taxon>
        <taxon>Entomobryomorpha</taxon>
        <taxon>Entomobryoidea</taxon>
        <taxon>Orchesellidae</taxon>
        <taxon>Orchesellinae</taxon>
        <taxon>Orchesella</taxon>
    </lineage>
</organism>
<keyword evidence="3 7" id="KW-0812">Transmembrane</keyword>
<keyword evidence="4 7" id="KW-1133">Transmembrane helix</keyword>
<evidence type="ECO:0000259" key="8">
    <source>
        <dbReference type="PROSITE" id="PS50202"/>
    </source>
</evidence>
<name>A0ABP1QID2_9HEXA</name>
<protein>
    <recommendedName>
        <fullName evidence="8">MSP domain-containing protein</fullName>
    </recommendedName>
</protein>
<evidence type="ECO:0000256" key="7">
    <source>
        <dbReference type="SAM" id="Phobius"/>
    </source>
</evidence>
<dbReference type="PANTHER" id="PTHR10809:SF6">
    <property type="entry name" value="AT11025P-RELATED"/>
    <property type="match status" value="1"/>
</dbReference>
<evidence type="ECO:0000256" key="3">
    <source>
        <dbReference type="ARBA" id="ARBA00022692"/>
    </source>
</evidence>
<evidence type="ECO:0000256" key="5">
    <source>
        <dbReference type="ARBA" id="ARBA00023136"/>
    </source>
</evidence>
<evidence type="ECO:0000256" key="1">
    <source>
        <dbReference type="ARBA" id="ARBA00004211"/>
    </source>
</evidence>
<feature type="compositionally biased region" description="Basic and acidic residues" evidence="6">
    <location>
        <begin position="137"/>
        <end position="158"/>
    </location>
</feature>
<feature type="domain" description="MSP" evidence="8">
    <location>
        <begin position="5"/>
        <end position="121"/>
    </location>
</feature>
<feature type="region of interest" description="Disordered" evidence="6">
    <location>
        <begin position="174"/>
        <end position="193"/>
    </location>
</feature>